<dbReference type="InterPro" id="IPR050741">
    <property type="entry name" value="Acyl-CoA_dehydrogenase"/>
</dbReference>
<evidence type="ECO:0000313" key="3">
    <source>
        <dbReference type="EMBL" id="TDC91315.1"/>
    </source>
</evidence>
<dbReference type="GO" id="GO:0033539">
    <property type="term" value="P:fatty acid beta-oxidation using acyl-CoA dehydrogenase"/>
    <property type="evidence" value="ECO:0007669"/>
    <property type="project" value="TreeGrafter"/>
</dbReference>
<dbReference type="Gene3D" id="2.40.110.10">
    <property type="entry name" value="Butyryl-CoA Dehydrogenase, subunit A, domain 2"/>
    <property type="match status" value="1"/>
</dbReference>
<accession>A0A4V2Y7A2</accession>
<name>A0A4V2Y7A2_9PSEU</name>
<dbReference type="Gene3D" id="1.20.140.10">
    <property type="entry name" value="Butyryl-CoA Dehydrogenase, subunit A, domain 3"/>
    <property type="match status" value="1"/>
</dbReference>
<dbReference type="Gene3D" id="1.10.540.10">
    <property type="entry name" value="Acyl-CoA dehydrogenase/oxidase, N-terminal domain"/>
    <property type="match status" value="1"/>
</dbReference>
<keyword evidence="4" id="KW-1185">Reference proteome</keyword>
<proteinExistence type="predicted"/>
<keyword evidence="1" id="KW-0560">Oxidoreductase</keyword>
<dbReference type="PANTHER" id="PTHR48083">
    <property type="entry name" value="MEDIUM-CHAIN SPECIFIC ACYL-COA DEHYDROGENASE, MITOCHONDRIAL-RELATED"/>
    <property type="match status" value="1"/>
</dbReference>
<protein>
    <submittedName>
        <fullName evidence="3">Acyl-CoA dehydrogenase</fullName>
    </submittedName>
</protein>
<dbReference type="GO" id="GO:0003995">
    <property type="term" value="F:acyl-CoA dehydrogenase activity"/>
    <property type="evidence" value="ECO:0007669"/>
    <property type="project" value="TreeGrafter"/>
</dbReference>
<dbReference type="EMBL" id="SMKV01000019">
    <property type="protein sequence ID" value="TDC91315.1"/>
    <property type="molecule type" value="Genomic_DNA"/>
</dbReference>
<gene>
    <name evidence="3" type="ORF">E1161_16740</name>
</gene>
<dbReference type="SUPFAM" id="SSF56645">
    <property type="entry name" value="Acyl-CoA dehydrogenase NM domain-like"/>
    <property type="match status" value="1"/>
</dbReference>
<organism evidence="3 4">
    <name type="scientific">Saccharopolyspora aridisoli</name>
    <dbReference type="NCBI Taxonomy" id="2530385"/>
    <lineage>
        <taxon>Bacteria</taxon>
        <taxon>Bacillati</taxon>
        <taxon>Actinomycetota</taxon>
        <taxon>Actinomycetes</taxon>
        <taxon>Pseudonocardiales</taxon>
        <taxon>Pseudonocardiaceae</taxon>
        <taxon>Saccharopolyspora</taxon>
    </lineage>
</organism>
<dbReference type="InterPro" id="IPR036250">
    <property type="entry name" value="AcylCo_DH-like_C"/>
</dbReference>
<feature type="domain" description="Acyl-CoA dehydrogenase C-terminal" evidence="2">
    <location>
        <begin position="277"/>
        <end position="406"/>
    </location>
</feature>
<evidence type="ECO:0000313" key="4">
    <source>
        <dbReference type="Proteomes" id="UP000294744"/>
    </source>
</evidence>
<dbReference type="PANTHER" id="PTHR48083:SF19">
    <property type="entry name" value="FLAVIN-DEPENDENT MONOOXYGENASE, OXYGENASE SUBUNIT HSAA"/>
    <property type="match status" value="1"/>
</dbReference>
<reference evidence="3 4" key="1">
    <citation type="submission" date="2019-03" db="EMBL/GenBank/DDBJ databases">
        <title>Draft genome sequences of novel Actinobacteria.</title>
        <authorList>
            <person name="Sahin N."/>
            <person name="Ay H."/>
            <person name="Saygin H."/>
        </authorList>
    </citation>
    <scope>NUCLEOTIDE SEQUENCE [LARGE SCALE GENOMIC DNA]</scope>
    <source>
        <strain evidence="3 4">16K404</strain>
    </source>
</reference>
<evidence type="ECO:0000259" key="2">
    <source>
        <dbReference type="Pfam" id="PF08028"/>
    </source>
</evidence>
<comment type="caution">
    <text evidence="3">The sequence shown here is derived from an EMBL/GenBank/DDBJ whole genome shotgun (WGS) entry which is preliminary data.</text>
</comment>
<dbReference type="PIRSF" id="PIRSF016578">
    <property type="entry name" value="HsaA"/>
    <property type="match status" value="1"/>
</dbReference>
<evidence type="ECO:0000256" key="1">
    <source>
        <dbReference type="ARBA" id="ARBA00023002"/>
    </source>
</evidence>
<dbReference type="AlphaFoldDB" id="A0A4V2Y7A2"/>
<dbReference type="GO" id="GO:0050660">
    <property type="term" value="F:flavin adenine dinucleotide binding"/>
    <property type="evidence" value="ECO:0007669"/>
    <property type="project" value="InterPro"/>
</dbReference>
<dbReference type="Proteomes" id="UP000294744">
    <property type="component" value="Unassembled WGS sequence"/>
</dbReference>
<dbReference type="InterPro" id="IPR037069">
    <property type="entry name" value="AcylCoA_DH/ox_N_sf"/>
</dbReference>
<sequence>MAPGVVHDHLAPAAVASAACWTRCASSFGCVLEPHDGAGRGGDHVTAPTDVLRLVTEARPKLEGNRESNDRLRRLSDETVSCLVDTGVMRALVPARFGGGECSLRTAIDATCEVAKADPSAGWVVMILGSGAFLSGMFPPLAQEEVYADGPDTRVCTVLAPKSTARAVDGGWLLTGRWGPASGCLHSQWAMIGFPGVDGDASLALVPMAELAVEDTWFTTGMRATGSNLLVGSDVFVPEHRVLRFASAIRGRFPAGRPAESRYRSALMSTLATYMIAPYLGMASAALDHVVAGADTKGIAFTHYERQRDSTAFQLAVADASMKIDLAQLIAENSASVVDGHADAGTFPDDLTRARIRQHTGHAAQLCRQAVDDLVTAHGAAAFSETSPLQAHVRDIHTASRHAVANPASCAEVFGRALLGVEPNITDMI</sequence>
<dbReference type="SUPFAM" id="SSF47203">
    <property type="entry name" value="Acyl-CoA dehydrogenase C-terminal domain-like"/>
    <property type="match status" value="1"/>
</dbReference>
<dbReference type="InterPro" id="IPR013107">
    <property type="entry name" value="Acyl-CoA_DH_C"/>
</dbReference>
<dbReference type="GO" id="GO:0005737">
    <property type="term" value="C:cytoplasm"/>
    <property type="evidence" value="ECO:0007669"/>
    <property type="project" value="TreeGrafter"/>
</dbReference>
<dbReference type="Pfam" id="PF08028">
    <property type="entry name" value="Acyl-CoA_dh_2"/>
    <property type="match status" value="1"/>
</dbReference>
<dbReference type="InterPro" id="IPR009100">
    <property type="entry name" value="AcylCoA_DH/oxidase_NM_dom_sf"/>
</dbReference>
<dbReference type="GO" id="GO:0016712">
    <property type="term" value="F:oxidoreductase activity, acting on paired donors, with incorporation or reduction of molecular oxygen, reduced flavin or flavoprotein as one donor, and incorporation of one atom of oxygen"/>
    <property type="evidence" value="ECO:0007669"/>
    <property type="project" value="TreeGrafter"/>
</dbReference>
<dbReference type="OrthoDB" id="3402961at2"/>
<dbReference type="InterPro" id="IPR046373">
    <property type="entry name" value="Acyl-CoA_Oxase/DH_mid-dom_sf"/>
</dbReference>